<dbReference type="Proteomes" id="UP001142400">
    <property type="component" value="Unassembled WGS sequence"/>
</dbReference>
<proteinExistence type="predicted"/>
<keyword evidence="2" id="KW-1185">Reference proteome</keyword>
<sequence>MNAEQFNSRYPVGTPVMAYPGARPEKFPNEKRLQTRTRSVAWALGHGEPVVMVDGYAGGIALTHVDVIEKPDATEVERRLLTRKNLPAIDDWLDQVGVFAKGYWEDVDGKLTVTGLRIGSDYQNRIVAKFGDTIVRHTDGTHTVRRVIEAGEAL</sequence>
<reference evidence="1" key="1">
    <citation type="submission" date="2022-06" db="EMBL/GenBank/DDBJ databases">
        <title>WGS of actinobacteria.</title>
        <authorList>
            <person name="Thawai C."/>
        </authorList>
    </citation>
    <scope>NUCLEOTIDE SEQUENCE</scope>
    <source>
        <strain evidence="1">DSM 42010</strain>
    </source>
</reference>
<evidence type="ECO:0000313" key="1">
    <source>
        <dbReference type="EMBL" id="MCQ8831853.1"/>
    </source>
</evidence>
<protein>
    <submittedName>
        <fullName evidence="1">Uncharacterized protein</fullName>
    </submittedName>
</protein>
<dbReference type="EMBL" id="JANIIC010000027">
    <property type="protein sequence ID" value="MCQ8831853.1"/>
    <property type="molecule type" value="Genomic_DNA"/>
</dbReference>
<organism evidence="1 2">
    <name type="scientific">Streptomyces malaysiensis subsp. samsunensis</name>
    <dbReference type="NCBI Taxonomy" id="459658"/>
    <lineage>
        <taxon>Bacteria</taxon>
        <taxon>Bacillati</taxon>
        <taxon>Actinomycetota</taxon>
        <taxon>Actinomycetes</taxon>
        <taxon>Kitasatosporales</taxon>
        <taxon>Streptomycetaceae</taxon>
        <taxon>Streptomyces</taxon>
        <taxon>Streptomyces violaceusniger group</taxon>
    </lineage>
</organism>
<comment type="caution">
    <text evidence="1">The sequence shown here is derived from an EMBL/GenBank/DDBJ whole genome shotgun (WGS) entry which is preliminary data.</text>
</comment>
<name>A0A9X2RVC4_STRMQ</name>
<gene>
    <name evidence="1" type="ORF">NQU54_22955</name>
</gene>
<dbReference type="AlphaFoldDB" id="A0A9X2RVC4"/>
<accession>A0A9X2RVC4</accession>
<dbReference type="RefSeq" id="WP_257632731.1">
    <property type="nucleotide sequence ID" value="NZ_JANIIC010000027.1"/>
</dbReference>
<evidence type="ECO:0000313" key="2">
    <source>
        <dbReference type="Proteomes" id="UP001142400"/>
    </source>
</evidence>